<proteinExistence type="predicted"/>
<gene>
    <name evidence="2" type="ORF">HOV93_48640</name>
</gene>
<evidence type="ECO:0000313" key="2">
    <source>
        <dbReference type="EMBL" id="MBA2117663.1"/>
    </source>
</evidence>
<comment type="caution">
    <text evidence="2">The sequence shown here is derived from an EMBL/GenBank/DDBJ whole genome shotgun (WGS) entry which is preliminary data.</text>
</comment>
<dbReference type="AlphaFoldDB" id="A0A7V8V9Y8"/>
<sequence length="136" mass="14882">MKYALSFACLLLCSLGCYSSNNSELISIQGTVDFQGSPVKEGVVQFIPAQGVKAPARTAPVVDGNYELNGRFGLMPGTYNIKIEGYEGKDVPLSDPTQTVTPRRQILPPKYNQKTEIAPVIVTLDDRSLNQDFQLN</sequence>
<dbReference type="Proteomes" id="UP000551616">
    <property type="component" value="Unassembled WGS sequence"/>
</dbReference>
<feature type="signal peptide" evidence="1">
    <location>
        <begin position="1"/>
        <end position="19"/>
    </location>
</feature>
<name>A0A7V8V9Y8_9BACT</name>
<evidence type="ECO:0000313" key="3">
    <source>
        <dbReference type="Proteomes" id="UP000551616"/>
    </source>
</evidence>
<protein>
    <recommendedName>
        <fullName evidence="4">Carboxypeptidase regulatory-like domain-containing protein</fullName>
    </recommendedName>
</protein>
<reference evidence="2 3" key="1">
    <citation type="submission" date="2020-05" db="EMBL/GenBank/DDBJ databases">
        <title>Bremerella alba sp. nov., a novel planctomycete isolated from the surface of the macroalga Fucus spiralis.</title>
        <authorList>
            <person name="Godinho O."/>
            <person name="Botelho R."/>
            <person name="Albuquerque L."/>
            <person name="Wiegand S."/>
            <person name="Da Costa M.S."/>
            <person name="Lobo-Da-Cunha A."/>
            <person name="Jogler C."/>
            <person name="Lage O.M."/>
        </authorList>
    </citation>
    <scope>NUCLEOTIDE SEQUENCE [LARGE SCALE GENOMIC DNA]</scope>
    <source>
        <strain evidence="2 3">FF15</strain>
    </source>
</reference>
<accession>A0A7V8V9Y8</accession>
<evidence type="ECO:0008006" key="4">
    <source>
        <dbReference type="Google" id="ProtNLM"/>
    </source>
</evidence>
<dbReference type="EMBL" id="JABRWO010000018">
    <property type="protein sequence ID" value="MBA2117663.1"/>
    <property type="molecule type" value="Genomic_DNA"/>
</dbReference>
<keyword evidence="1" id="KW-0732">Signal</keyword>
<feature type="chain" id="PRO_5031549213" description="Carboxypeptidase regulatory-like domain-containing protein" evidence="1">
    <location>
        <begin position="20"/>
        <end position="136"/>
    </location>
</feature>
<keyword evidence="3" id="KW-1185">Reference proteome</keyword>
<organism evidence="2 3">
    <name type="scientific">Bremerella alba</name>
    <dbReference type="NCBI Taxonomy" id="980252"/>
    <lineage>
        <taxon>Bacteria</taxon>
        <taxon>Pseudomonadati</taxon>
        <taxon>Planctomycetota</taxon>
        <taxon>Planctomycetia</taxon>
        <taxon>Pirellulales</taxon>
        <taxon>Pirellulaceae</taxon>
        <taxon>Bremerella</taxon>
    </lineage>
</organism>
<dbReference type="RefSeq" id="WP_207399038.1">
    <property type="nucleotide sequence ID" value="NZ_JABRWO010000018.1"/>
</dbReference>
<evidence type="ECO:0000256" key="1">
    <source>
        <dbReference type="SAM" id="SignalP"/>
    </source>
</evidence>